<gene>
    <name evidence="1" type="ORF">OKIOD_LOCUS1415</name>
</gene>
<keyword evidence="2" id="KW-1185">Reference proteome</keyword>
<proteinExistence type="predicted"/>
<sequence>MSTFTNYDSSAASDYDVARLPIGADIMEKFIRKNSPAGYEQTNLVDFGTGTGSYIVELLKSGLKYAMCTDFSQIMLDKCEAKLSAGGFDERFGIKKVCLPDSGFKNDEFEAAKCSMVIHHLVKTNENGVVDDWSPIGNAFSEAFRILKPGGVFVVAFSTPEQRGGNWYAHLVPATRARTIARCPSKEKVRELLQGAGFEVTDEEVMTNHYCSNETYYDHEIFCKNQRAWFMDSVLSSATEEEREAAKAKVKEFAEKNELKKFLEEHDDFKNFGCGTIIAGVKGLSATAGQ</sequence>
<evidence type="ECO:0000313" key="2">
    <source>
        <dbReference type="Proteomes" id="UP001158576"/>
    </source>
</evidence>
<dbReference type="Gene3D" id="3.40.50.150">
    <property type="entry name" value="Vaccinia Virus protein VP39"/>
    <property type="match status" value="1"/>
</dbReference>
<dbReference type="EMBL" id="OU015568">
    <property type="protein sequence ID" value="CAG5081366.1"/>
    <property type="molecule type" value="Genomic_DNA"/>
</dbReference>
<name>A0ABN7RNL7_OIKDI</name>
<dbReference type="SUPFAM" id="SSF53335">
    <property type="entry name" value="S-adenosyl-L-methionine-dependent methyltransferases"/>
    <property type="match status" value="1"/>
</dbReference>
<organism evidence="1 2">
    <name type="scientific">Oikopleura dioica</name>
    <name type="common">Tunicate</name>
    <dbReference type="NCBI Taxonomy" id="34765"/>
    <lineage>
        <taxon>Eukaryota</taxon>
        <taxon>Metazoa</taxon>
        <taxon>Chordata</taxon>
        <taxon>Tunicata</taxon>
        <taxon>Appendicularia</taxon>
        <taxon>Copelata</taxon>
        <taxon>Oikopleuridae</taxon>
        <taxon>Oikopleura</taxon>
    </lineage>
</organism>
<protein>
    <submittedName>
        <fullName evidence="1">Oidioi.mRNA.OKI2018_I69.PAR.g9857.t1.cds</fullName>
    </submittedName>
</protein>
<dbReference type="InterPro" id="IPR029063">
    <property type="entry name" value="SAM-dependent_MTases_sf"/>
</dbReference>
<dbReference type="CDD" id="cd02440">
    <property type="entry name" value="AdoMet_MTases"/>
    <property type="match status" value="1"/>
</dbReference>
<dbReference type="Proteomes" id="UP001158576">
    <property type="component" value="Chromosome PAR"/>
</dbReference>
<dbReference type="PANTHER" id="PTHR43591">
    <property type="entry name" value="METHYLTRANSFERASE"/>
    <property type="match status" value="1"/>
</dbReference>
<dbReference type="Pfam" id="PF13489">
    <property type="entry name" value="Methyltransf_23"/>
    <property type="match status" value="1"/>
</dbReference>
<evidence type="ECO:0000313" key="1">
    <source>
        <dbReference type="EMBL" id="CAG5081366.1"/>
    </source>
</evidence>
<accession>A0ABN7RNL7</accession>
<reference evidence="1 2" key="1">
    <citation type="submission" date="2021-04" db="EMBL/GenBank/DDBJ databases">
        <authorList>
            <person name="Bliznina A."/>
        </authorList>
    </citation>
    <scope>NUCLEOTIDE SEQUENCE [LARGE SCALE GENOMIC DNA]</scope>
</reference>